<accession>A0A6L5GCD7</accession>
<gene>
    <name evidence="2" type="ORF">GFD30_17405</name>
</gene>
<evidence type="ECO:0000259" key="1">
    <source>
        <dbReference type="PROSITE" id="PS50995"/>
    </source>
</evidence>
<keyword evidence="3" id="KW-1185">Reference proteome</keyword>
<evidence type="ECO:0000313" key="3">
    <source>
        <dbReference type="Proteomes" id="UP000477750"/>
    </source>
</evidence>
<dbReference type="EMBL" id="WIAO01000022">
    <property type="protein sequence ID" value="MQM27335.1"/>
    <property type="molecule type" value="Genomic_DNA"/>
</dbReference>
<comment type="caution">
    <text evidence="2">The sequence shown here is derived from an EMBL/GenBank/DDBJ whole genome shotgun (WGS) entry which is preliminary data.</text>
</comment>
<dbReference type="PANTHER" id="PTHR33164:SF99">
    <property type="entry name" value="MARR FAMILY REGULATORY PROTEIN"/>
    <property type="match status" value="1"/>
</dbReference>
<dbReference type="GO" id="GO:0003700">
    <property type="term" value="F:DNA-binding transcription factor activity"/>
    <property type="evidence" value="ECO:0007669"/>
    <property type="project" value="InterPro"/>
</dbReference>
<dbReference type="Proteomes" id="UP000477750">
    <property type="component" value="Unassembled WGS sequence"/>
</dbReference>
<protein>
    <submittedName>
        <fullName evidence="2">MarR family transcriptional regulator</fullName>
    </submittedName>
</protein>
<dbReference type="GO" id="GO:0006950">
    <property type="term" value="P:response to stress"/>
    <property type="evidence" value="ECO:0007669"/>
    <property type="project" value="TreeGrafter"/>
</dbReference>
<dbReference type="InterPro" id="IPR000835">
    <property type="entry name" value="HTH_MarR-typ"/>
</dbReference>
<dbReference type="Gene3D" id="1.10.10.10">
    <property type="entry name" value="Winged helix-like DNA-binding domain superfamily/Winged helix DNA-binding domain"/>
    <property type="match status" value="1"/>
</dbReference>
<reference evidence="2 3" key="1">
    <citation type="submission" date="2019-10" db="EMBL/GenBank/DDBJ databases">
        <title>Glycomyces albidus sp. nov., a novel actinomycete isolated from rhizosphere soil of wheat (Triticum aestivum L.).</title>
        <authorList>
            <person name="Qian L."/>
        </authorList>
    </citation>
    <scope>NUCLEOTIDE SEQUENCE [LARGE SCALE GENOMIC DNA]</scope>
    <source>
        <strain evidence="2 3">NEAU-7082</strain>
    </source>
</reference>
<feature type="domain" description="HTH marR-type" evidence="1">
    <location>
        <begin position="12"/>
        <end position="148"/>
    </location>
</feature>
<dbReference type="PANTHER" id="PTHR33164">
    <property type="entry name" value="TRANSCRIPTIONAL REGULATOR, MARR FAMILY"/>
    <property type="match status" value="1"/>
</dbReference>
<dbReference type="PROSITE" id="PS50995">
    <property type="entry name" value="HTH_MARR_2"/>
    <property type="match status" value="1"/>
</dbReference>
<dbReference type="AlphaFoldDB" id="A0A6L5GCD7"/>
<dbReference type="RefSeq" id="WP_322633362.1">
    <property type="nucleotide sequence ID" value="NZ_WIAO01000022.1"/>
</dbReference>
<dbReference type="Pfam" id="PF12802">
    <property type="entry name" value="MarR_2"/>
    <property type="match status" value="1"/>
</dbReference>
<proteinExistence type="predicted"/>
<evidence type="ECO:0000313" key="2">
    <source>
        <dbReference type="EMBL" id="MQM27335.1"/>
    </source>
</evidence>
<sequence>MNDTVPWLSAEEQRSWRSLVRLHQKLFSSLTADLQARSGLSGADFEVLVALTDVPEGRLRFQDLAKEIEWEQSRLSHQIRRMTKRELVAREECAEDGRGAFVVITGRGREVIEAAAAKHVVTVRRLVVDALTPDEFAELGRLSAKLGDHITGSR</sequence>
<dbReference type="SMART" id="SM00347">
    <property type="entry name" value="HTH_MARR"/>
    <property type="match status" value="1"/>
</dbReference>
<dbReference type="InterPro" id="IPR036390">
    <property type="entry name" value="WH_DNA-bd_sf"/>
</dbReference>
<name>A0A6L5GCD7_9ACTN</name>
<organism evidence="2 3">
    <name type="scientific">Glycomyces albidus</name>
    <dbReference type="NCBI Taxonomy" id="2656774"/>
    <lineage>
        <taxon>Bacteria</taxon>
        <taxon>Bacillati</taxon>
        <taxon>Actinomycetota</taxon>
        <taxon>Actinomycetes</taxon>
        <taxon>Glycomycetales</taxon>
        <taxon>Glycomycetaceae</taxon>
        <taxon>Glycomyces</taxon>
    </lineage>
</organism>
<dbReference type="SUPFAM" id="SSF46785">
    <property type="entry name" value="Winged helix' DNA-binding domain"/>
    <property type="match status" value="1"/>
</dbReference>
<dbReference type="InterPro" id="IPR039422">
    <property type="entry name" value="MarR/SlyA-like"/>
</dbReference>
<dbReference type="InterPro" id="IPR036388">
    <property type="entry name" value="WH-like_DNA-bd_sf"/>
</dbReference>